<reference evidence="6" key="2">
    <citation type="submission" date="2025-09" db="UniProtKB">
        <authorList>
            <consortium name="Ensembl"/>
        </authorList>
    </citation>
    <scope>IDENTIFICATION</scope>
</reference>
<dbReference type="PANTHER" id="PTHR11430">
    <property type="entry name" value="LIPOCALIN"/>
    <property type="match status" value="1"/>
</dbReference>
<proteinExistence type="inferred from homology"/>
<dbReference type="OMA" id="GRYTFEY"/>
<dbReference type="InterPro" id="IPR002345">
    <property type="entry name" value="Lipocalin"/>
</dbReference>
<protein>
    <submittedName>
        <fullName evidence="6">Lipocalin 11</fullName>
    </submittedName>
</protein>
<keyword evidence="4" id="KW-0732">Signal</keyword>
<evidence type="ECO:0000259" key="5">
    <source>
        <dbReference type="Pfam" id="PF00061"/>
    </source>
</evidence>
<dbReference type="InterPro" id="IPR012674">
    <property type="entry name" value="Calycin"/>
</dbReference>
<reference evidence="6" key="1">
    <citation type="submission" date="2025-08" db="UniProtKB">
        <authorList>
            <consortium name="Ensembl"/>
        </authorList>
    </citation>
    <scope>IDENTIFICATION</scope>
</reference>
<feature type="signal peptide" evidence="4">
    <location>
        <begin position="1"/>
        <end position="22"/>
    </location>
</feature>
<dbReference type="GO" id="GO:0036094">
    <property type="term" value="F:small molecule binding"/>
    <property type="evidence" value="ECO:0007669"/>
    <property type="project" value="InterPro"/>
</dbReference>
<dbReference type="GO" id="GO:0005549">
    <property type="term" value="F:odorant binding"/>
    <property type="evidence" value="ECO:0007669"/>
    <property type="project" value="TreeGrafter"/>
</dbReference>
<evidence type="ECO:0000256" key="3">
    <source>
        <dbReference type="ARBA" id="ARBA00022525"/>
    </source>
</evidence>
<dbReference type="AlphaFoldDB" id="A0A8C5P323"/>
<comment type="subcellular location">
    <subcellularLocation>
        <location evidence="1">Secreted</location>
    </subcellularLocation>
</comment>
<keyword evidence="7" id="KW-1185">Reference proteome</keyword>
<organism evidence="6 7">
    <name type="scientific">Jaculus jaculus</name>
    <name type="common">Lesser Egyptian jerboa</name>
    <dbReference type="NCBI Taxonomy" id="51337"/>
    <lineage>
        <taxon>Eukaryota</taxon>
        <taxon>Metazoa</taxon>
        <taxon>Chordata</taxon>
        <taxon>Craniata</taxon>
        <taxon>Vertebrata</taxon>
        <taxon>Euteleostomi</taxon>
        <taxon>Mammalia</taxon>
        <taxon>Eutheria</taxon>
        <taxon>Euarchontoglires</taxon>
        <taxon>Glires</taxon>
        <taxon>Rodentia</taxon>
        <taxon>Myomorpha</taxon>
        <taxon>Dipodoidea</taxon>
        <taxon>Dipodidae</taxon>
        <taxon>Dipodinae</taxon>
        <taxon>Jaculus</taxon>
    </lineage>
</organism>
<feature type="chain" id="PRO_5047397369" evidence="4">
    <location>
        <begin position="23"/>
        <end position="177"/>
    </location>
</feature>
<gene>
    <name evidence="6" type="primary">LOC101607802</name>
</gene>
<dbReference type="GeneTree" id="ENSGT01050000244868"/>
<evidence type="ECO:0000256" key="2">
    <source>
        <dbReference type="ARBA" id="ARBA00006889"/>
    </source>
</evidence>
<dbReference type="Gene3D" id="2.40.128.20">
    <property type="match status" value="1"/>
</dbReference>
<evidence type="ECO:0000313" key="6">
    <source>
        <dbReference type="Ensembl" id="ENSJJAP00000019355.1"/>
    </source>
</evidence>
<evidence type="ECO:0000256" key="4">
    <source>
        <dbReference type="SAM" id="SignalP"/>
    </source>
</evidence>
<keyword evidence="3" id="KW-0964">Secreted</keyword>
<sequence>MRSARAMKLLLFLSALLGLAWALQDFHPEQVEGPWHTIKLGATDKTVIEEGGAYLCFMTGITLLQNGDLNVTYFHRKDGKCVKEYYIAEKTGSPGRFTFEYQGKNYLTFVLVTNDVTIMDLENQNDRGTLIVAELHGRSLSAGKHGLEAYRKHTSRRGIEQGNIVDLLEYRPHLCDP</sequence>
<dbReference type="InterPro" id="IPR000566">
    <property type="entry name" value="Lipocln_cytosolic_FA-bd_dom"/>
</dbReference>
<dbReference type="Pfam" id="PF00061">
    <property type="entry name" value="Lipocalin"/>
    <property type="match status" value="1"/>
</dbReference>
<evidence type="ECO:0000313" key="7">
    <source>
        <dbReference type="Proteomes" id="UP000694385"/>
    </source>
</evidence>
<dbReference type="Ensembl" id="ENSJJAT00000025891.1">
    <property type="protein sequence ID" value="ENSJJAP00000019355.1"/>
    <property type="gene ID" value="ENSJJAG00000020336.1"/>
</dbReference>
<comment type="similarity">
    <text evidence="2">Belongs to the calycin superfamily. Lipocalin family.</text>
</comment>
<dbReference type="Proteomes" id="UP000694385">
    <property type="component" value="Unassembled WGS sequence"/>
</dbReference>
<feature type="domain" description="Lipocalin/cytosolic fatty-acid binding" evidence="5">
    <location>
        <begin position="33"/>
        <end position="167"/>
    </location>
</feature>
<dbReference type="PANTHER" id="PTHR11430:SF141">
    <property type="entry name" value="LIPOCALIN 11"/>
    <property type="match status" value="1"/>
</dbReference>
<name>A0A8C5P323_JACJA</name>
<evidence type="ECO:0000256" key="1">
    <source>
        <dbReference type="ARBA" id="ARBA00004613"/>
    </source>
</evidence>
<accession>A0A8C5P323</accession>
<dbReference type="SUPFAM" id="SSF50814">
    <property type="entry name" value="Lipocalins"/>
    <property type="match status" value="1"/>
</dbReference>
<dbReference type="GO" id="GO:0005615">
    <property type="term" value="C:extracellular space"/>
    <property type="evidence" value="ECO:0007669"/>
    <property type="project" value="TreeGrafter"/>
</dbReference>